<proteinExistence type="predicted"/>
<protein>
    <submittedName>
        <fullName evidence="2">Uncharacterized protein</fullName>
    </submittedName>
</protein>
<sequence>MVEALFFRRFVLATRTASKDSRLALKLVGQKQKGTPPLQPPDKDKLDQCLRMFSDVSTRWCSKKDMATVLLNALATLEQGAATLLLPFESNMKAFDGVLVFSLDSKPCFLFLQATIAARHPTSPQATDYLNSMIGAVPEGAVGALVFVLPNYRYESWQVQDIADKCVKSIMQFALCPGMEDQAAKTTGKRPGKSADEEEPETSKRPKM</sequence>
<reference evidence="2" key="1">
    <citation type="submission" date="2021-01" db="EMBL/GenBank/DDBJ databases">
        <authorList>
            <person name="Corre E."/>
            <person name="Pelletier E."/>
            <person name="Niang G."/>
            <person name="Scheremetjew M."/>
            <person name="Finn R."/>
            <person name="Kale V."/>
            <person name="Holt S."/>
            <person name="Cochrane G."/>
            <person name="Meng A."/>
            <person name="Brown T."/>
            <person name="Cohen L."/>
        </authorList>
    </citation>
    <scope>NUCLEOTIDE SEQUENCE</scope>
    <source>
        <strain evidence="2">CCMP441</strain>
    </source>
</reference>
<name>A0A7S0U1G4_HEMAN</name>
<feature type="region of interest" description="Disordered" evidence="1">
    <location>
        <begin position="181"/>
        <end position="208"/>
    </location>
</feature>
<evidence type="ECO:0000313" key="2">
    <source>
        <dbReference type="EMBL" id="CAD8750027.1"/>
    </source>
</evidence>
<gene>
    <name evidence="2" type="ORF">HAND1043_LOCUS16531</name>
</gene>
<dbReference type="EMBL" id="HBFK01027213">
    <property type="protein sequence ID" value="CAD8750027.1"/>
    <property type="molecule type" value="Transcribed_RNA"/>
</dbReference>
<evidence type="ECO:0000256" key="1">
    <source>
        <dbReference type="SAM" id="MobiDB-lite"/>
    </source>
</evidence>
<organism evidence="2">
    <name type="scientific">Hemiselmis andersenii</name>
    <name type="common">Cryptophyte alga</name>
    <dbReference type="NCBI Taxonomy" id="464988"/>
    <lineage>
        <taxon>Eukaryota</taxon>
        <taxon>Cryptophyceae</taxon>
        <taxon>Cryptomonadales</taxon>
        <taxon>Hemiselmidaceae</taxon>
        <taxon>Hemiselmis</taxon>
    </lineage>
</organism>
<dbReference type="AlphaFoldDB" id="A0A7S0U1G4"/>
<accession>A0A7S0U1G4</accession>